<comment type="caution">
    <text evidence="1">The sequence shown here is derived from an EMBL/GenBank/DDBJ whole genome shotgun (WGS) entry which is preliminary data.</text>
</comment>
<proteinExistence type="predicted"/>
<sequence length="785" mass="79440">TTCTTGLVSVTVTPSVTANPDAGTASAGTGGVAVANVTTNDVINGQPATLGGAGNATIAGVGTYPDGITLNTTTGSISAAQGTVPGSYTVAYQLCDKLAPTTCATAIVSITITASSTAEPDAGSALTTGGVAVTNIVANDQVNGLPATLGVGGNATIATIGIYPTGITLDPNTGSVSVATGTAPGSYTVAYQLCDKLSPVTCSTAVVTVTVIGVPPIATSDIANTRPNASVTGNVLTNDVDPQGLPLVTSLVSPPASGTVTIAPDGGYTYTPPAGFTGTTGFCYSVSNTAGLSTTACVTVNVVPDPLLGDGAPIANDDNTQVIQNTSVTIAVLANDTDPDSATGANGQLDTPVLITQPAQGTALVNANGTITYIPLAGFTGRVSFRYQICDKSTTAACATATVGINVQPTPPAGTTLTPVTIDDALLTRFNTSAAGTVSANDSDPQGLPLTYSTGQPASGTVIMSPTGSYTYTPAAGFTGPASFTYSVCNTGGKCTIATVSVLVQPPPPLISVSPKVYLQGALFGISGPLMRDDLRAAGYLPATHPYTALNPITPVGSMAASVTSVTGTDAIVDWVFVELRSVTNASIVVDSRAALLQRDGDVVDVDGVSPVVFSQSLPGSYYVAVRHRNHLGVLSQAALPLSTTALVIDFRNPNTPAYTTTGTTSYTQVTVDQAQVVVEQGVAMWAGNAFSDIGANGTRNLVIYQGSNNDVNQLYQQVINTPGNVLLSPFYKLKGYNTGDVNLDGQTIFQGTGNDVEFIYQNVVKNHPGNSLKVSFFTIRDQIP</sequence>
<evidence type="ECO:0000313" key="1">
    <source>
        <dbReference type="EMBL" id="MFD2574542.1"/>
    </source>
</evidence>
<dbReference type="EMBL" id="JBHULN010000030">
    <property type="protein sequence ID" value="MFD2574542.1"/>
    <property type="molecule type" value="Genomic_DNA"/>
</dbReference>
<reference evidence="2" key="1">
    <citation type="journal article" date="2019" name="Int. J. Syst. Evol. Microbiol.">
        <title>The Global Catalogue of Microorganisms (GCM) 10K type strain sequencing project: providing services to taxonomists for standard genome sequencing and annotation.</title>
        <authorList>
            <consortium name="The Broad Institute Genomics Platform"/>
            <consortium name="The Broad Institute Genome Sequencing Center for Infectious Disease"/>
            <person name="Wu L."/>
            <person name="Ma J."/>
        </authorList>
    </citation>
    <scope>NUCLEOTIDE SEQUENCE [LARGE SCALE GENOMIC DNA]</scope>
    <source>
        <strain evidence="2">KCTC 42805</strain>
    </source>
</reference>
<dbReference type="Proteomes" id="UP001597469">
    <property type="component" value="Unassembled WGS sequence"/>
</dbReference>
<gene>
    <name evidence="1" type="ORF">ACFSUS_28160</name>
</gene>
<name>A0ABW5MBZ0_9BACT</name>
<protein>
    <submittedName>
        <fullName evidence="1">Ig-like domain-containing protein</fullName>
    </submittedName>
</protein>
<feature type="non-terminal residue" evidence="1">
    <location>
        <position position="1"/>
    </location>
</feature>
<accession>A0ABW5MBZ0</accession>
<organism evidence="1 2">
    <name type="scientific">Spirosoma soli</name>
    <dbReference type="NCBI Taxonomy" id="1770529"/>
    <lineage>
        <taxon>Bacteria</taxon>
        <taxon>Pseudomonadati</taxon>
        <taxon>Bacteroidota</taxon>
        <taxon>Cytophagia</taxon>
        <taxon>Cytophagales</taxon>
        <taxon>Cytophagaceae</taxon>
        <taxon>Spirosoma</taxon>
    </lineage>
</organism>
<keyword evidence="2" id="KW-1185">Reference proteome</keyword>
<evidence type="ECO:0000313" key="2">
    <source>
        <dbReference type="Proteomes" id="UP001597469"/>
    </source>
</evidence>
<dbReference type="Gene3D" id="2.60.40.3440">
    <property type="match status" value="3"/>
</dbReference>
<dbReference type="NCBIfam" id="NF012211">
    <property type="entry name" value="tand_rpt_95"/>
    <property type="match status" value="3"/>
</dbReference>
<dbReference type="RefSeq" id="WP_381528404.1">
    <property type="nucleotide sequence ID" value="NZ_JBHULN010000030.1"/>
</dbReference>
<dbReference type="Pfam" id="PF17963">
    <property type="entry name" value="Big_9"/>
    <property type="match status" value="3"/>
</dbReference>